<gene>
    <name evidence="1" type="ORF">MM171B00522_0031</name>
</gene>
<evidence type="ECO:0000313" key="1">
    <source>
        <dbReference type="EMBL" id="QJB03951.1"/>
    </source>
</evidence>
<name>A0A6M3M816_9ZZZZ</name>
<reference evidence="1" key="1">
    <citation type="submission" date="2020-03" db="EMBL/GenBank/DDBJ databases">
        <title>The deep terrestrial virosphere.</title>
        <authorList>
            <person name="Holmfeldt K."/>
            <person name="Nilsson E."/>
            <person name="Simone D."/>
            <person name="Lopez-Fernandez M."/>
            <person name="Wu X."/>
            <person name="de Brujin I."/>
            <person name="Lundin D."/>
            <person name="Andersson A."/>
            <person name="Bertilsson S."/>
            <person name="Dopson M."/>
        </authorList>
    </citation>
    <scope>NUCLEOTIDE SEQUENCE</scope>
    <source>
        <strain evidence="1">MM171B00522</strain>
    </source>
</reference>
<organism evidence="1">
    <name type="scientific">viral metagenome</name>
    <dbReference type="NCBI Taxonomy" id="1070528"/>
    <lineage>
        <taxon>unclassified sequences</taxon>
        <taxon>metagenomes</taxon>
        <taxon>organismal metagenomes</taxon>
    </lineage>
</organism>
<dbReference type="EMBL" id="MT143866">
    <property type="protein sequence ID" value="QJB03951.1"/>
    <property type="molecule type" value="Genomic_DNA"/>
</dbReference>
<dbReference type="AlphaFoldDB" id="A0A6M3M816"/>
<accession>A0A6M3M816</accession>
<proteinExistence type="predicted"/>
<protein>
    <submittedName>
        <fullName evidence="1">Uncharacterized protein</fullName>
    </submittedName>
</protein>
<sequence>MKMAKKKDVKGSYCWCDEVKSLGKKQAFGYNCTCYIKGKKGVHTGTHISLQQRGKT</sequence>